<reference evidence="2" key="2">
    <citation type="submission" date="2014-07" db="EMBL/GenBank/DDBJ databases">
        <authorList>
            <person name="Hull J."/>
        </authorList>
    </citation>
    <scope>NUCLEOTIDE SEQUENCE</scope>
</reference>
<name>A0A0A9YAN0_LYGHE</name>
<feature type="compositionally biased region" description="Basic and acidic residues" evidence="1">
    <location>
        <begin position="133"/>
        <end position="147"/>
    </location>
</feature>
<feature type="compositionally biased region" description="Basic and acidic residues" evidence="1">
    <location>
        <begin position="167"/>
        <end position="176"/>
    </location>
</feature>
<dbReference type="AlphaFoldDB" id="A0A0A9YAN0"/>
<feature type="compositionally biased region" description="Polar residues" evidence="1">
    <location>
        <begin position="305"/>
        <end position="319"/>
    </location>
</feature>
<protein>
    <submittedName>
        <fullName evidence="2">Uncharacterized protein</fullName>
    </submittedName>
</protein>
<feature type="region of interest" description="Disordered" evidence="1">
    <location>
        <begin position="303"/>
        <end position="323"/>
    </location>
</feature>
<evidence type="ECO:0000256" key="1">
    <source>
        <dbReference type="SAM" id="MobiDB-lite"/>
    </source>
</evidence>
<reference evidence="2" key="1">
    <citation type="journal article" date="2014" name="PLoS ONE">
        <title>Transcriptome-Based Identification of ABC Transporters in the Western Tarnished Plant Bug Lygus hesperus.</title>
        <authorList>
            <person name="Hull J.J."/>
            <person name="Chaney K."/>
            <person name="Geib S.M."/>
            <person name="Fabrick J.A."/>
            <person name="Brent C.S."/>
            <person name="Walsh D."/>
            <person name="Lavine L.C."/>
        </authorList>
    </citation>
    <scope>NUCLEOTIDE SEQUENCE</scope>
</reference>
<sequence length="442" mass="47827">MNDRLQSIKLMLGEKLMCAVRKNSTGSIGDVPPGQACQLDLGAPVVQNGTVVGMLVRVISWNTTLSLVFKLQTGSCTMGKINGLLGPCGKSNNSLANSDQILFIANQNVYKEDIAYRQRKRRSMEETSPELSKAVETDREIETREPLGIRAHSSENNGNSEPNSTRSRIDSRKGLNDSEQGPIGHGDGIVDSGVMMPVRDEKLNHNNKSTTGDTRNHTGVQNGNHSEVGNHSLELLDDIPITINVSVVIQDITNVSNHDETEIVSVKNGTNASTNGTQLTPSSIIPVSSTTLSTSAYNTTTLSSEVHQNTSASDSSDLPGSTPLAEVAGNSIKDENGIETELPNNTINGQPIFLNFGPIKVIRMKRPKIKQVPFPPELMMNATSNYTENTNKHMQKHVTLKSTRQTYIEMTDVEVVITAEDGSRKKASARKAADSSSPGTFM</sequence>
<feature type="region of interest" description="Disordered" evidence="1">
    <location>
        <begin position="422"/>
        <end position="442"/>
    </location>
</feature>
<proteinExistence type="predicted"/>
<organism evidence="2">
    <name type="scientific">Lygus hesperus</name>
    <name type="common">Western plant bug</name>
    <dbReference type="NCBI Taxonomy" id="30085"/>
    <lineage>
        <taxon>Eukaryota</taxon>
        <taxon>Metazoa</taxon>
        <taxon>Ecdysozoa</taxon>
        <taxon>Arthropoda</taxon>
        <taxon>Hexapoda</taxon>
        <taxon>Insecta</taxon>
        <taxon>Pterygota</taxon>
        <taxon>Neoptera</taxon>
        <taxon>Paraneoptera</taxon>
        <taxon>Hemiptera</taxon>
        <taxon>Heteroptera</taxon>
        <taxon>Panheteroptera</taxon>
        <taxon>Cimicomorpha</taxon>
        <taxon>Miridae</taxon>
        <taxon>Mirini</taxon>
        <taxon>Lygus</taxon>
    </lineage>
</organism>
<accession>A0A0A9YAN0</accession>
<feature type="compositionally biased region" description="Polar residues" evidence="1">
    <location>
        <begin position="206"/>
        <end position="228"/>
    </location>
</feature>
<gene>
    <name evidence="2" type="ORF">CM83_45253</name>
</gene>
<feature type="region of interest" description="Disordered" evidence="1">
    <location>
        <begin position="119"/>
        <end position="228"/>
    </location>
</feature>
<evidence type="ECO:0000313" key="2">
    <source>
        <dbReference type="EMBL" id="JAG28681.1"/>
    </source>
</evidence>
<dbReference type="EMBL" id="GBHO01014923">
    <property type="protein sequence ID" value="JAG28681.1"/>
    <property type="molecule type" value="Transcribed_RNA"/>
</dbReference>
<feature type="non-terminal residue" evidence="2">
    <location>
        <position position="442"/>
    </location>
</feature>
<feature type="compositionally biased region" description="Low complexity" evidence="1">
    <location>
        <begin position="154"/>
        <end position="164"/>
    </location>
</feature>